<dbReference type="InterPro" id="IPR045054">
    <property type="entry name" value="P4HA-like"/>
</dbReference>
<dbReference type="PROSITE" id="PS51471">
    <property type="entry name" value="FE2OG_OXY"/>
    <property type="match status" value="1"/>
</dbReference>
<comment type="cofactor">
    <cofactor evidence="1">
        <name>L-ascorbate</name>
        <dbReference type="ChEBI" id="CHEBI:38290"/>
    </cofactor>
</comment>
<dbReference type="Gene3D" id="2.60.120.620">
    <property type="entry name" value="q2cbj1_9rhob like domain"/>
    <property type="match status" value="1"/>
</dbReference>
<dbReference type="InParanoid" id="B4MIQ1"/>
<dbReference type="STRING" id="7260.B4MIQ1"/>
<keyword evidence="4" id="KW-0223">Dioxygenase</keyword>
<keyword evidence="9" id="KW-1185">Reference proteome</keyword>
<dbReference type="OrthoDB" id="420380at2759"/>
<reference evidence="8 9" key="1">
    <citation type="journal article" date="2007" name="Nature">
        <title>Evolution of genes and genomes on the Drosophila phylogeny.</title>
        <authorList>
            <consortium name="Drosophila 12 Genomes Consortium"/>
            <person name="Clark A.G."/>
            <person name="Eisen M.B."/>
            <person name="Smith D.R."/>
            <person name="Bergman C.M."/>
            <person name="Oliver B."/>
            <person name="Markow T.A."/>
            <person name="Kaufman T.C."/>
            <person name="Kellis M."/>
            <person name="Gelbart W."/>
            <person name="Iyer V.N."/>
            <person name="Pollard D.A."/>
            <person name="Sackton T.B."/>
            <person name="Larracuente A.M."/>
            <person name="Singh N.D."/>
            <person name="Abad J.P."/>
            <person name="Abt D.N."/>
            <person name="Adryan B."/>
            <person name="Aguade M."/>
            <person name="Akashi H."/>
            <person name="Anderson W.W."/>
            <person name="Aquadro C.F."/>
            <person name="Ardell D.H."/>
            <person name="Arguello R."/>
            <person name="Artieri C.G."/>
            <person name="Barbash D.A."/>
            <person name="Barker D."/>
            <person name="Barsanti P."/>
            <person name="Batterham P."/>
            <person name="Batzoglou S."/>
            <person name="Begun D."/>
            <person name="Bhutkar A."/>
            <person name="Blanco E."/>
            <person name="Bosak S.A."/>
            <person name="Bradley R.K."/>
            <person name="Brand A.D."/>
            <person name="Brent M.R."/>
            <person name="Brooks A.N."/>
            <person name="Brown R.H."/>
            <person name="Butlin R.K."/>
            <person name="Caggese C."/>
            <person name="Calvi B.R."/>
            <person name="Bernardo de Carvalho A."/>
            <person name="Caspi A."/>
            <person name="Castrezana S."/>
            <person name="Celniker S.E."/>
            <person name="Chang J.L."/>
            <person name="Chapple C."/>
            <person name="Chatterji S."/>
            <person name="Chinwalla A."/>
            <person name="Civetta A."/>
            <person name="Clifton S.W."/>
            <person name="Comeron J.M."/>
            <person name="Costello J.C."/>
            <person name="Coyne J.A."/>
            <person name="Daub J."/>
            <person name="David R.G."/>
            <person name="Delcher A.L."/>
            <person name="Delehaunty K."/>
            <person name="Do C.B."/>
            <person name="Ebling H."/>
            <person name="Edwards K."/>
            <person name="Eickbush T."/>
            <person name="Evans J.D."/>
            <person name="Filipski A."/>
            <person name="Findeiss S."/>
            <person name="Freyhult E."/>
            <person name="Fulton L."/>
            <person name="Fulton R."/>
            <person name="Garcia A.C."/>
            <person name="Gardiner A."/>
            <person name="Garfield D.A."/>
            <person name="Garvin B.E."/>
            <person name="Gibson G."/>
            <person name="Gilbert D."/>
            <person name="Gnerre S."/>
            <person name="Godfrey J."/>
            <person name="Good R."/>
            <person name="Gotea V."/>
            <person name="Gravely B."/>
            <person name="Greenberg A.J."/>
            <person name="Griffiths-Jones S."/>
            <person name="Gross S."/>
            <person name="Guigo R."/>
            <person name="Gustafson E.A."/>
            <person name="Haerty W."/>
            <person name="Hahn M.W."/>
            <person name="Halligan D.L."/>
            <person name="Halpern A.L."/>
            <person name="Halter G.M."/>
            <person name="Han M.V."/>
            <person name="Heger A."/>
            <person name="Hillier L."/>
            <person name="Hinrichs A.S."/>
            <person name="Holmes I."/>
            <person name="Hoskins R.A."/>
            <person name="Hubisz M.J."/>
            <person name="Hultmark D."/>
            <person name="Huntley M.A."/>
            <person name="Jaffe D.B."/>
            <person name="Jagadeeshan S."/>
            <person name="Jeck W.R."/>
            <person name="Johnson J."/>
            <person name="Jones C.D."/>
            <person name="Jordan W.C."/>
            <person name="Karpen G.H."/>
            <person name="Kataoka E."/>
            <person name="Keightley P.D."/>
            <person name="Kheradpour P."/>
            <person name="Kirkness E.F."/>
            <person name="Koerich L.B."/>
            <person name="Kristiansen K."/>
            <person name="Kudrna D."/>
            <person name="Kulathinal R.J."/>
            <person name="Kumar S."/>
            <person name="Kwok R."/>
            <person name="Lander E."/>
            <person name="Langley C.H."/>
            <person name="Lapoint R."/>
            <person name="Lazzaro B.P."/>
            <person name="Lee S.J."/>
            <person name="Levesque L."/>
            <person name="Li R."/>
            <person name="Lin C.F."/>
            <person name="Lin M.F."/>
            <person name="Lindblad-Toh K."/>
            <person name="Llopart A."/>
            <person name="Long M."/>
            <person name="Low L."/>
            <person name="Lozovsky E."/>
            <person name="Lu J."/>
            <person name="Luo M."/>
            <person name="Machado C.A."/>
            <person name="Makalowski W."/>
            <person name="Marzo M."/>
            <person name="Matsuda M."/>
            <person name="Matzkin L."/>
            <person name="McAllister B."/>
            <person name="McBride C.S."/>
            <person name="McKernan B."/>
            <person name="McKernan K."/>
            <person name="Mendez-Lago M."/>
            <person name="Minx P."/>
            <person name="Mollenhauer M.U."/>
            <person name="Montooth K."/>
            <person name="Mount S.M."/>
            <person name="Mu X."/>
            <person name="Myers E."/>
            <person name="Negre B."/>
            <person name="Newfeld S."/>
            <person name="Nielsen R."/>
            <person name="Noor M.A."/>
            <person name="O'Grady P."/>
            <person name="Pachter L."/>
            <person name="Papaceit M."/>
            <person name="Parisi M.J."/>
            <person name="Parisi M."/>
            <person name="Parts L."/>
            <person name="Pedersen J.S."/>
            <person name="Pesole G."/>
            <person name="Phillippy A.M."/>
            <person name="Ponting C.P."/>
            <person name="Pop M."/>
            <person name="Porcelli D."/>
            <person name="Powell J.R."/>
            <person name="Prohaska S."/>
            <person name="Pruitt K."/>
            <person name="Puig M."/>
            <person name="Quesneville H."/>
            <person name="Ram K.R."/>
            <person name="Rand D."/>
            <person name="Rasmussen M.D."/>
            <person name="Reed L.K."/>
            <person name="Reenan R."/>
            <person name="Reily A."/>
            <person name="Remington K.A."/>
            <person name="Rieger T.T."/>
            <person name="Ritchie M.G."/>
            <person name="Robin C."/>
            <person name="Rogers Y.H."/>
            <person name="Rohde C."/>
            <person name="Rozas J."/>
            <person name="Rubenfield M.J."/>
            <person name="Ruiz A."/>
            <person name="Russo S."/>
            <person name="Salzberg S.L."/>
            <person name="Sanchez-Gracia A."/>
            <person name="Saranga D.J."/>
            <person name="Sato H."/>
            <person name="Schaeffer S.W."/>
            <person name="Schatz M.C."/>
            <person name="Schlenke T."/>
            <person name="Schwartz R."/>
            <person name="Segarra C."/>
            <person name="Singh R.S."/>
            <person name="Sirot L."/>
            <person name="Sirota M."/>
            <person name="Sisneros N.B."/>
            <person name="Smith C.D."/>
            <person name="Smith T.F."/>
            <person name="Spieth J."/>
            <person name="Stage D.E."/>
            <person name="Stark A."/>
            <person name="Stephan W."/>
            <person name="Strausberg R.L."/>
            <person name="Strempel S."/>
            <person name="Sturgill D."/>
            <person name="Sutton G."/>
            <person name="Sutton G.G."/>
            <person name="Tao W."/>
            <person name="Teichmann S."/>
            <person name="Tobari Y.N."/>
            <person name="Tomimura Y."/>
            <person name="Tsolas J.M."/>
            <person name="Valente V.L."/>
            <person name="Venter E."/>
            <person name="Venter J.C."/>
            <person name="Vicario S."/>
            <person name="Vieira F.G."/>
            <person name="Vilella A.J."/>
            <person name="Villasante A."/>
            <person name="Walenz B."/>
            <person name="Wang J."/>
            <person name="Wasserman M."/>
            <person name="Watts T."/>
            <person name="Wilson D."/>
            <person name="Wilson R.K."/>
            <person name="Wing R.A."/>
            <person name="Wolfner M.F."/>
            <person name="Wong A."/>
            <person name="Wong G.K."/>
            <person name="Wu C.I."/>
            <person name="Wu G."/>
            <person name="Yamamoto D."/>
            <person name="Yang H.P."/>
            <person name="Yang S.P."/>
            <person name="Yorke J.A."/>
            <person name="Yoshida K."/>
            <person name="Zdobnov E."/>
            <person name="Zhang P."/>
            <person name="Zhang Y."/>
            <person name="Zimin A.V."/>
            <person name="Baldwin J."/>
            <person name="Abdouelleil A."/>
            <person name="Abdulkadir J."/>
            <person name="Abebe A."/>
            <person name="Abera B."/>
            <person name="Abreu J."/>
            <person name="Acer S.C."/>
            <person name="Aftuck L."/>
            <person name="Alexander A."/>
            <person name="An P."/>
            <person name="Anderson E."/>
            <person name="Anderson S."/>
            <person name="Arachi H."/>
            <person name="Azer M."/>
            <person name="Bachantsang P."/>
            <person name="Barry A."/>
            <person name="Bayul T."/>
            <person name="Berlin A."/>
            <person name="Bessette D."/>
            <person name="Bloom T."/>
            <person name="Blye J."/>
            <person name="Boguslavskiy L."/>
            <person name="Bonnet C."/>
            <person name="Boukhgalter B."/>
            <person name="Bourzgui I."/>
            <person name="Brown A."/>
            <person name="Cahill P."/>
            <person name="Channer S."/>
            <person name="Cheshatsang Y."/>
            <person name="Chuda L."/>
            <person name="Citroen M."/>
            <person name="Collymore A."/>
            <person name="Cooke P."/>
            <person name="Costello M."/>
            <person name="D'Aco K."/>
            <person name="Daza R."/>
            <person name="De Haan G."/>
            <person name="DeGray S."/>
            <person name="DeMaso C."/>
            <person name="Dhargay N."/>
            <person name="Dooley K."/>
            <person name="Dooley E."/>
            <person name="Doricent M."/>
            <person name="Dorje P."/>
            <person name="Dorjee K."/>
            <person name="Dupes A."/>
            <person name="Elong R."/>
            <person name="Falk J."/>
            <person name="Farina A."/>
            <person name="Faro S."/>
            <person name="Ferguson D."/>
            <person name="Fisher S."/>
            <person name="Foley C.D."/>
            <person name="Franke A."/>
            <person name="Friedrich D."/>
            <person name="Gadbois L."/>
            <person name="Gearin G."/>
            <person name="Gearin C.R."/>
            <person name="Giannoukos G."/>
            <person name="Goode T."/>
            <person name="Graham J."/>
            <person name="Grandbois E."/>
            <person name="Grewal S."/>
            <person name="Gyaltsen K."/>
            <person name="Hafez N."/>
            <person name="Hagos B."/>
            <person name="Hall J."/>
            <person name="Henson C."/>
            <person name="Hollinger A."/>
            <person name="Honan T."/>
            <person name="Huard M.D."/>
            <person name="Hughes L."/>
            <person name="Hurhula B."/>
            <person name="Husby M.E."/>
            <person name="Kamat A."/>
            <person name="Kanga B."/>
            <person name="Kashin S."/>
            <person name="Khazanovich D."/>
            <person name="Kisner P."/>
            <person name="Lance K."/>
            <person name="Lara M."/>
            <person name="Lee W."/>
            <person name="Lennon N."/>
            <person name="Letendre F."/>
            <person name="LeVine R."/>
            <person name="Lipovsky A."/>
            <person name="Liu X."/>
            <person name="Liu J."/>
            <person name="Liu S."/>
            <person name="Lokyitsang T."/>
            <person name="Lokyitsang Y."/>
            <person name="Lubonja R."/>
            <person name="Lui A."/>
            <person name="MacDonald P."/>
            <person name="Magnisalis V."/>
            <person name="Maru K."/>
            <person name="Matthews C."/>
            <person name="McCusker W."/>
            <person name="McDonough S."/>
            <person name="Mehta T."/>
            <person name="Meldrim J."/>
            <person name="Meneus L."/>
            <person name="Mihai O."/>
            <person name="Mihalev A."/>
            <person name="Mihova T."/>
            <person name="Mittelman R."/>
            <person name="Mlenga V."/>
            <person name="Montmayeur A."/>
            <person name="Mulrain L."/>
            <person name="Navidi A."/>
            <person name="Naylor J."/>
            <person name="Negash T."/>
            <person name="Nguyen T."/>
            <person name="Nguyen N."/>
            <person name="Nicol R."/>
            <person name="Norbu C."/>
            <person name="Norbu N."/>
            <person name="Novod N."/>
            <person name="O'Neill B."/>
            <person name="Osman S."/>
            <person name="Markiewicz E."/>
            <person name="Oyono O.L."/>
            <person name="Patti C."/>
            <person name="Phunkhang P."/>
            <person name="Pierre F."/>
            <person name="Priest M."/>
            <person name="Raghuraman S."/>
            <person name="Rege F."/>
            <person name="Reyes R."/>
            <person name="Rise C."/>
            <person name="Rogov P."/>
            <person name="Ross K."/>
            <person name="Ryan E."/>
            <person name="Settipalli S."/>
            <person name="Shea T."/>
            <person name="Sherpa N."/>
            <person name="Shi L."/>
            <person name="Shih D."/>
            <person name="Sparrow T."/>
            <person name="Spaulding J."/>
            <person name="Stalker J."/>
            <person name="Stange-Thomann N."/>
            <person name="Stavropoulos S."/>
            <person name="Stone C."/>
            <person name="Strader C."/>
            <person name="Tesfaye S."/>
            <person name="Thomson T."/>
            <person name="Thoulutsang Y."/>
            <person name="Thoulutsang D."/>
            <person name="Topham K."/>
            <person name="Topping I."/>
            <person name="Tsamla T."/>
            <person name="Vassiliev H."/>
            <person name="Vo A."/>
            <person name="Wangchuk T."/>
            <person name="Wangdi T."/>
            <person name="Weiand M."/>
            <person name="Wilkinson J."/>
            <person name="Wilson A."/>
            <person name="Yadav S."/>
            <person name="Young G."/>
            <person name="Yu Q."/>
            <person name="Zembek L."/>
            <person name="Zhong D."/>
            <person name="Zimmer A."/>
            <person name="Zwirko Z."/>
            <person name="Jaffe D.B."/>
            <person name="Alvarez P."/>
            <person name="Brockman W."/>
            <person name="Butler J."/>
            <person name="Chin C."/>
            <person name="Gnerre S."/>
            <person name="Grabherr M."/>
            <person name="Kleber M."/>
            <person name="Mauceli E."/>
            <person name="MacCallum I."/>
        </authorList>
    </citation>
    <scope>NUCLEOTIDE SEQUENCE [LARGE SCALE GENOMIC DNA]</scope>
    <source>
        <strain evidence="9">Tucson 14030-0811.24</strain>
    </source>
</reference>
<keyword evidence="3" id="KW-0847">Vitamin C</keyword>
<dbReference type="eggNOG" id="KOG1591">
    <property type="taxonomic scope" value="Eukaryota"/>
</dbReference>
<keyword evidence="5" id="KW-0560">Oxidoreductase</keyword>
<dbReference type="Pfam" id="PF13640">
    <property type="entry name" value="2OG-FeII_Oxy_3"/>
    <property type="match status" value="1"/>
</dbReference>
<dbReference type="GO" id="GO:0005783">
    <property type="term" value="C:endoplasmic reticulum"/>
    <property type="evidence" value="ECO:0007669"/>
    <property type="project" value="TreeGrafter"/>
</dbReference>
<dbReference type="KEGG" id="dwi:6637904"/>
<dbReference type="AlphaFoldDB" id="B4MIQ1"/>
<evidence type="ECO:0000313" key="9">
    <source>
        <dbReference type="Proteomes" id="UP000007798"/>
    </source>
</evidence>
<dbReference type="FunFam" id="2.60.120.620:FF:000011">
    <property type="entry name" value="Prolyl alpha subunit"/>
    <property type="match status" value="1"/>
</dbReference>
<proteinExistence type="predicted"/>
<dbReference type="GO" id="GO:0004656">
    <property type="term" value="F:procollagen-proline 4-dioxygenase activity"/>
    <property type="evidence" value="ECO:0007669"/>
    <property type="project" value="TreeGrafter"/>
</dbReference>
<evidence type="ECO:0000259" key="7">
    <source>
        <dbReference type="PROSITE" id="PS51471"/>
    </source>
</evidence>
<dbReference type="PANTHER" id="PTHR10869">
    <property type="entry name" value="PROLYL 4-HYDROXYLASE ALPHA SUBUNIT"/>
    <property type="match status" value="1"/>
</dbReference>
<evidence type="ECO:0000256" key="1">
    <source>
        <dbReference type="ARBA" id="ARBA00001961"/>
    </source>
</evidence>
<organism evidence="8 9">
    <name type="scientific">Drosophila willistoni</name>
    <name type="common">Fruit fly</name>
    <dbReference type="NCBI Taxonomy" id="7260"/>
    <lineage>
        <taxon>Eukaryota</taxon>
        <taxon>Metazoa</taxon>
        <taxon>Ecdysozoa</taxon>
        <taxon>Arthropoda</taxon>
        <taxon>Hexapoda</taxon>
        <taxon>Insecta</taxon>
        <taxon>Pterygota</taxon>
        <taxon>Neoptera</taxon>
        <taxon>Endopterygota</taxon>
        <taxon>Diptera</taxon>
        <taxon>Brachycera</taxon>
        <taxon>Muscomorpha</taxon>
        <taxon>Ephydroidea</taxon>
        <taxon>Drosophilidae</taxon>
        <taxon>Drosophila</taxon>
        <taxon>Sophophora</taxon>
    </lineage>
</organism>
<evidence type="ECO:0000256" key="4">
    <source>
        <dbReference type="ARBA" id="ARBA00022964"/>
    </source>
</evidence>
<evidence type="ECO:0000256" key="3">
    <source>
        <dbReference type="ARBA" id="ARBA00022896"/>
    </source>
</evidence>
<accession>B4MIQ1</accession>
<evidence type="ECO:0000313" key="8">
    <source>
        <dbReference type="EMBL" id="EDW71990.2"/>
    </source>
</evidence>
<dbReference type="HOGENOM" id="CLU_024155_1_1_1"/>
<feature type="domain" description="Fe2OG dioxygenase" evidence="7">
    <location>
        <begin position="144"/>
        <end position="249"/>
    </location>
</feature>
<dbReference type="GO" id="GO:0005506">
    <property type="term" value="F:iron ion binding"/>
    <property type="evidence" value="ECO:0007669"/>
    <property type="project" value="InterPro"/>
</dbReference>
<keyword evidence="6" id="KW-0408">Iron</keyword>
<protein>
    <recommendedName>
        <fullName evidence="7">Fe2OG dioxygenase domain-containing protein</fullName>
    </recommendedName>
</protein>
<gene>
    <name evidence="8" type="primary">Dwil\GK10713</name>
    <name evidence="8" type="ORF">Dwil_GK10713</name>
</gene>
<dbReference type="SMR" id="B4MIQ1"/>
<dbReference type="GO" id="GO:0031418">
    <property type="term" value="F:L-ascorbic acid binding"/>
    <property type="evidence" value="ECO:0007669"/>
    <property type="project" value="UniProtKB-KW"/>
</dbReference>
<dbReference type="Proteomes" id="UP000007798">
    <property type="component" value="Unassembled WGS sequence"/>
</dbReference>
<dbReference type="InterPro" id="IPR006620">
    <property type="entry name" value="Pro_4_hyd_alph"/>
</dbReference>
<sequence length="281" mass="32506">MKLIEKDFYKLTKPEKSVKRTYLSNFKNCCRGEYEHPKGLSCYYDSKDEPFLFLAPFKVEILNNLPFVAIYHDVLYDREIEELKRLAVPTITRSTIYDYDKEGNVPVNFRTSNSVFLLNNASYLVDILRQRVADMTHLNVFKNSSDDLQVMNYGLGGYYRYHFDFFGKDESPNKLLGDRIITVLIYMTDVQQGGATVFPALRITNFPKKGSALIFRNLDNNISPDPSTLHAGCPVLFGSKWAATKWIYSAEQMFRKPCLPQNELRPYDTHVIEFVNKILGL</sequence>
<evidence type="ECO:0000256" key="2">
    <source>
        <dbReference type="ARBA" id="ARBA00022723"/>
    </source>
</evidence>
<name>B4MIQ1_DROWI</name>
<keyword evidence="2" id="KW-0479">Metal-binding</keyword>
<dbReference type="PANTHER" id="PTHR10869:SF244">
    <property type="entry name" value="PROLYL 4-HYDROXYLASE SUBUNIT ALPHA-2"/>
    <property type="match status" value="1"/>
</dbReference>
<dbReference type="InterPro" id="IPR044862">
    <property type="entry name" value="Pro_4_hyd_alph_FE2OG_OXY"/>
</dbReference>
<dbReference type="EMBL" id="CH963719">
    <property type="protein sequence ID" value="EDW71990.2"/>
    <property type="molecule type" value="Genomic_DNA"/>
</dbReference>
<dbReference type="SMART" id="SM00702">
    <property type="entry name" value="P4Hc"/>
    <property type="match status" value="1"/>
</dbReference>
<dbReference type="InterPro" id="IPR005123">
    <property type="entry name" value="Oxoglu/Fe-dep_dioxygenase_dom"/>
</dbReference>
<evidence type="ECO:0000256" key="5">
    <source>
        <dbReference type="ARBA" id="ARBA00023002"/>
    </source>
</evidence>
<evidence type="ECO:0000256" key="6">
    <source>
        <dbReference type="ARBA" id="ARBA00023004"/>
    </source>
</evidence>